<evidence type="ECO:0000313" key="11">
    <source>
        <dbReference type="Proteomes" id="UP001403385"/>
    </source>
</evidence>
<dbReference type="GO" id="GO:0005886">
    <property type="term" value="C:plasma membrane"/>
    <property type="evidence" value="ECO:0007669"/>
    <property type="project" value="TreeGrafter"/>
</dbReference>
<dbReference type="Proteomes" id="UP001403385">
    <property type="component" value="Unassembled WGS sequence"/>
</dbReference>
<sequence length="359" mass="40397">MLVNSKAVSFLLAASISVVTVAFVSLVEGVSTIALFVAGALSFSSSFLLIYITLEFLVFKEIDEIYKAFDKVRKKDFKSIVRKKTYSSQNPLKRINAELVDYASLKHQEIEELKKAEAYRREFIADVSHELKTPIFAAQGYILTLLDGAVDDDKVKYKFLKKAAKSLNGLDSLVQDLLTLSKIESGVITMHYEVFDIQSLALDIFEQLENKAHKRSIQLMLEKNYPEGIYVNADYSRISQVLINLVSNAIKYNQDGGWVKVRFDEKEKEVLITVTDNGLGIPEEDIARVFERFYRVEKSRSKKQGGSGLGLAIVKHILEGHNASISVDSEENKGTSFSFNLEKGVLNNEEVNIQRTDSI</sequence>
<dbReference type="EC" id="2.7.13.3" evidence="2"/>
<keyword evidence="11" id="KW-1185">Reference proteome</keyword>
<feature type="transmembrane region" description="Helical" evidence="8">
    <location>
        <begin position="7"/>
        <end position="27"/>
    </location>
</feature>
<dbReference type="SMART" id="SM00388">
    <property type="entry name" value="HisKA"/>
    <property type="match status" value="1"/>
</dbReference>
<dbReference type="EMBL" id="JBDKWZ010000004">
    <property type="protein sequence ID" value="MEN7547918.1"/>
    <property type="molecule type" value="Genomic_DNA"/>
</dbReference>
<dbReference type="InterPro" id="IPR036890">
    <property type="entry name" value="HATPase_C_sf"/>
</dbReference>
<dbReference type="GO" id="GO:0005524">
    <property type="term" value="F:ATP binding"/>
    <property type="evidence" value="ECO:0007669"/>
    <property type="project" value="UniProtKB-KW"/>
</dbReference>
<dbReference type="InterPro" id="IPR004358">
    <property type="entry name" value="Sig_transdc_His_kin-like_C"/>
</dbReference>
<keyword evidence="10" id="KW-0547">Nucleotide-binding</keyword>
<evidence type="ECO:0000313" key="10">
    <source>
        <dbReference type="EMBL" id="MEN7547918.1"/>
    </source>
</evidence>
<protein>
    <recommendedName>
        <fullName evidence="2">histidine kinase</fullName>
        <ecNumber evidence="2">2.7.13.3</ecNumber>
    </recommendedName>
</protein>
<feature type="domain" description="Histidine kinase" evidence="9">
    <location>
        <begin position="126"/>
        <end position="345"/>
    </location>
</feature>
<evidence type="ECO:0000256" key="6">
    <source>
        <dbReference type="ARBA" id="ARBA00023012"/>
    </source>
</evidence>
<dbReference type="Gene3D" id="3.30.565.10">
    <property type="entry name" value="Histidine kinase-like ATPase, C-terminal domain"/>
    <property type="match status" value="1"/>
</dbReference>
<keyword evidence="8" id="KW-0812">Transmembrane</keyword>
<dbReference type="PANTHER" id="PTHR45453">
    <property type="entry name" value="PHOSPHATE REGULON SENSOR PROTEIN PHOR"/>
    <property type="match status" value="1"/>
</dbReference>
<gene>
    <name evidence="10" type="ORF">AAG747_08360</name>
</gene>
<dbReference type="GO" id="GO:0004721">
    <property type="term" value="F:phosphoprotein phosphatase activity"/>
    <property type="evidence" value="ECO:0007669"/>
    <property type="project" value="TreeGrafter"/>
</dbReference>
<dbReference type="GO" id="GO:0016036">
    <property type="term" value="P:cellular response to phosphate starvation"/>
    <property type="evidence" value="ECO:0007669"/>
    <property type="project" value="TreeGrafter"/>
</dbReference>
<accession>A0AAW9S684</accession>
<dbReference type="SUPFAM" id="SSF47384">
    <property type="entry name" value="Homodimeric domain of signal transducing histidine kinase"/>
    <property type="match status" value="1"/>
</dbReference>
<dbReference type="InterPro" id="IPR036097">
    <property type="entry name" value="HisK_dim/P_sf"/>
</dbReference>
<dbReference type="PRINTS" id="PR00344">
    <property type="entry name" value="BCTRLSENSOR"/>
</dbReference>
<keyword evidence="6" id="KW-0902">Two-component regulatory system</keyword>
<dbReference type="CDD" id="cd00082">
    <property type="entry name" value="HisKA"/>
    <property type="match status" value="1"/>
</dbReference>
<comment type="catalytic activity">
    <reaction evidence="1">
        <text>ATP + protein L-histidine = ADP + protein N-phospho-L-histidine.</text>
        <dbReference type="EC" id="2.7.13.3"/>
    </reaction>
</comment>
<comment type="caution">
    <text evidence="10">The sequence shown here is derived from an EMBL/GenBank/DDBJ whole genome shotgun (WGS) entry which is preliminary data.</text>
</comment>
<dbReference type="SUPFAM" id="SSF55874">
    <property type="entry name" value="ATPase domain of HSP90 chaperone/DNA topoisomerase II/histidine kinase"/>
    <property type="match status" value="1"/>
</dbReference>
<keyword evidence="7 8" id="KW-0472">Membrane</keyword>
<dbReference type="AlphaFoldDB" id="A0AAW9S684"/>
<dbReference type="GO" id="GO:0000155">
    <property type="term" value="F:phosphorelay sensor kinase activity"/>
    <property type="evidence" value="ECO:0007669"/>
    <property type="project" value="InterPro"/>
</dbReference>
<evidence type="ECO:0000256" key="2">
    <source>
        <dbReference type="ARBA" id="ARBA00012438"/>
    </source>
</evidence>
<keyword evidence="4" id="KW-0808">Transferase</keyword>
<dbReference type="PANTHER" id="PTHR45453:SF1">
    <property type="entry name" value="PHOSPHATE REGULON SENSOR PROTEIN PHOR"/>
    <property type="match status" value="1"/>
</dbReference>
<evidence type="ECO:0000256" key="3">
    <source>
        <dbReference type="ARBA" id="ARBA00022553"/>
    </source>
</evidence>
<evidence type="ECO:0000259" key="9">
    <source>
        <dbReference type="PROSITE" id="PS50109"/>
    </source>
</evidence>
<evidence type="ECO:0000256" key="5">
    <source>
        <dbReference type="ARBA" id="ARBA00022777"/>
    </source>
</evidence>
<dbReference type="Gene3D" id="1.10.287.130">
    <property type="match status" value="1"/>
</dbReference>
<evidence type="ECO:0000256" key="7">
    <source>
        <dbReference type="ARBA" id="ARBA00023136"/>
    </source>
</evidence>
<organism evidence="10 11">
    <name type="scientific">Rapidithrix thailandica</name>
    <dbReference type="NCBI Taxonomy" id="413964"/>
    <lineage>
        <taxon>Bacteria</taxon>
        <taxon>Pseudomonadati</taxon>
        <taxon>Bacteroidota</taxon>
        <taxon>Cytophagia</taxon>
        <taxon>Cytophagales</taxon>
        <taxon>Flammeovirgaceae</taxon>
        <taxon>Rapidithrix</taxon>
    </lineage>
</organism>
<evidence type="ECO:0000256" key="4">
    <source>
        <dbReference type="ARBA" id="ARBA00022679"/>
    </source>
</evidence>
<dbReference type="InterPro" id="IPR003594">
    <property type="entry name" value="HATPase_dom"/>
</dbReference>
<dbReference type="InterPro" id="IPR003661">
    <property type="entry name" value="HisK_dim/P_dom"/>
</dbReference>
<keyword evidence="3" id="KW-0597">Phosphoprotein</keyword>
<dbReference type="CDD" id="cd00075">
    <property type="entry name" value="HATPase"/>
    <property type="match status" value="1"/>
</dbReference>
<dbReference type="PROSITE" id="PS50109">
    <property type="entry name" value="HIS_KIN"/>
    <property type="match status" value="1"/>
</dbReference>
<keyword evidence="10" id="KW-0067">ATP-binding</keyword>
<dbReference type="Pfam" id="PF00512">
    <property type="entry name" value="HisKA"/>
    <property type="match status" value="1"/>
</dbReference>
<dbReference type="SMART" id="SM00387">
    <property type="entry name" value="HATPase_c"/>
    <property type="match status" value="1"/>
</dbReference>
<keyword evidence="5" id="KW-0418">Kinase</keyword>
<dbReference type="FunFam" id="1.10.287.130:FF:000001">
    <property type="entry name" value="Two-component sensor histidine kinase"/>
    <property type="match status" value="1"/>
</dbReference>
<feature type="transmembrane region" description="Helical" evidence="8">
    <location>
        <begin position="33"/>
        <end position="59"/>
    </location>
</feature>
<dbReference type="FunFam" id="3.30.565.10:FF:000006">
    <property type="entry name" value="Sensor histidine kinase WalK"/>
    <property type="match status" value="1"/>
</dbReference>
<keyword evidence="8" id="KW-1133">Transmembrane helix</keyword>
<dbReference type="InterPro" id="IPR050351">
    <property type="entry name" value="BphY/WalK/GraS-like"/>
</dbReference>
<dbReference type="RefSeq" id="WP_346820700.1">
    <property type="nucleotide sequence ID" value="NZ_JBDKWZ010000004.1"/>
</dbReference>
<evidence type="ECO:0000256" key="8">
    <source>
        <dbReference type="SAM" id="Phobius"/>
    </source>
</evidence>
<dbReference type="Pfam" id="PF02518">
    <property type="entry name" value="HATPase_c"/>
    <property type="match status" value="1"/>
</dbReference>
<reference evidence="10 11" key="1">
    <citation type="submission" date="2024-04" db="EMBL/GenBank/DDBJ databases">
        <title>Novel genus in family Flammeovirgaceae.</title>
        <authorList>
            <person name="Nguyen T.H."/>
            <person name="Vuong T.Q."/>
            <person name="Le H."/>
            <person name="Kim S.-G."/>
        </authorList>
    </citation>
    <scope>NUCLEOTIDE SEQUENCE [LARGE SCALE GENOMIC DNA]</scope>
    <source>
        <strain evidence="10 11">JCM 23209</strain>
    </source>
</reference>
<name>A0AAW9S684_9BACT</name>
<dbReference type="InterPro" id="IPR005467">
    <property type="entry name" value="His_kinase_dom"/>
</dbReference>
<evidence type="ECO:0000256" key="1">
    <source>
        <dbReference type="ARBA" id="ARBA00000085"/>
    </source>
</evidence>
<proteinExistence type="predicted"/>